<dbReference type="CDD" id="cd04645">
    <property type="entry name" value="LbH_gamma_CA_like"/>
    <property type="match status" value="1"/>
</dbReference>
<organism evidence="1 2">
    <name type="scientific">Sediminibacterium roseum</name>
    <dbReference type="NCBI Taxonomy" id="1978412"/>
    <lineage>
        <taxon>Bacteria</taxon>
        <taxon>Pseudomonadati</taxon>
        <taxon>Bacteroidota</taxon>
        <taxon>Chitinophagia</taxon>
        <taxon>Chitinophagales</taxon>
        <taxon>Chitinophagaceae</taxon>
        <taxon>Sediminibacterium</taxon>
    </lineage>
</organism>
<evidence type="ECO:0000313" key="1">
    <source>
        <dbReference type="EMBL" id="NCI48741.1"/>
    </source>
</evidence>
<comment type="caution">
    <text evidence="1">The sequence shown here is derived from an EMBL/GenBank/DDBJ whole genome shotgun (WGS) entry which is preliminary data.</text>
</comment>
<dbReference type="Gene3D" id="2.160.10.10">
    <property type="entry name" value="Hexapeptide repeat proteins"/>
    <property type="match status" value="1"/>
</dbReference>
<dbReference type="PANTHER" id="PTHR13061">
    <property type="entry name" value="DYNACTIN SUBUNIT P25"/>
    <property type="match status" value="1"/>
</dbReference>
<evidence type="ECO:0000313" key="2">
    <source>
        <dbReference type="Proteomes" id="UP000753802"/>
    </source>
</evidence>
<reference evidence="1 2" key="1">
    <citation type="submission" date="2020-01" db="EMBL/GenBank/DDBJ databases">
        <title>Genome analysis.</title>
        <authorList>
            <person name="Wu S."/>
            <person name="Wang G."/>
        </authorList>
    </citation>
    <scope>NUCLEOTIDE SEQUENCE [LARGE SCALE GENOMIC DNA]</scope>
    <source>
        <strain evidence="1 2">SYL130</strain>
    </source>
</reference>
<dbReference type="InterPro" id="IPR047324">
    <property type="entry name" value="LbH_gamma_CA-like"/>
</dbReference>
<proteinExistence type="predicted"/>
<dbReference type="Pfam" id="PF00132">
    <property type="entry name" value="Hexapep"/>
    <property type="match status" value="2"/>
</dbReference>
<sequence>MATILPVLGKAPQFGENCFVAPNATIVGDVVMGNDCSVWFNTVIRGDVHYIKMGNKVNVQDGAVIHCTYQKNPTQIGNNVSIGHNALVHGCTIEDDVLIGMGAIVMDRCIVHSNSIIAAGAVVLEGTVVEAGSIYAGVPAKKVKDISRELINGEINRIANNYIKYASWFSDHNEAPE</sequence>
<dbReference type="SUPFAM" id="SSF51161">
    <property type="entry name" value="Trimeric LpxA-like enzymes"/>
    <property type="match status" value="1"/>
</dbReference>
<dbReference type="InterPro" id="IPR001451">
    <property type="entry name" value="Hexapep"/>
</dbReference>
<dbReference type="EMBL" id="JAACJS010000002">
    <property type="protein sequence ID" value="NCI48741.1"/>
    <property type="molecule type" value="Genomic_DNA"/>
</dbReference>
<dbReference type="InterPro" id="IPR011004">
    <property type="entry name" value="Trimer_LpxA-like_sf"/>
</dbReference>
<keyword evidence="2" id="KW-1185">Reference proteome</keyword>
<name>A0ABW9ZV54_9BACT</name>
<dbReference type="PANTHER" id="PTHR13061:SF29">
    <property type="entry name" value="GAMMA CARBONIC ANHYDRASE-LIKE 1, MITOCHONDRIAL-RELATED"/>
    <property type="match status" value="1"/>
</dbReference>
<protein>
    <submittedName>
        <fullName evidence="1">Gamma carbonic anhydrase family protein</fullName>
    </submittedName>
</protein>
<gene>
    <name evidence="1" type="ORF">GWC95_02330</name>
</gene>
<accession>A0ABW9ZV54</accession>
<dbReference type="InterPro" id="IPR050484">
    <property type="entry name" value="Transf_Hexapept/Carb_Anhydrase"/>
</dbReference>
<dbReference type="RefSeq" id="WP_161817055.1">
    <property type="nucleotide sequence ID" value="NZ_JAACJS010000002.1"/>
</dbReference>
<dbReference type="Proteomes" id="UP000753802">
    <property type="component" value="Unassembled WGS sequence"/>
</dbReference>